<dbReference type="PANTHER" id="PTHR10000">
    <property type="entry name" value="PHOSPHOSERINE PHOSPHATASE"/>
    <property type="match status" value="1"/>
</dbReference>
<reference evidence="1 2" key="1">
    <citation type="submission" date="2018-08" db="EMBL/GenBank/DDBJ databases">
        <title>A genome reference for cultivated species of the human gut microbiota.</title>
        <authorList>
            <person name="Zou Y."/>
            <person name="Xue W."/>
            <person name="Luo G."/>
        </authorList>
    </citation>
    <scope>NUCLEOTIDE SEQUENCE [LARGE SCALE GENOMIC DNA]</scope>
    <source>
        <strain evidence="1 2">AF22-21</strain>
    </source>
</reference>
<protein>
    <submittedName>
        <fullName evidence="1">HAD family hydrolase</fullName>
    </submittedName>
</protein>
<dbReference type="NCBIfam" id="TIGR00099">
    <property type="entry name" value="Cof-subfamily"/>
    <property type="match status" value="1"/>
</dbReference>
<dbReference type="InterPro" id="IPR006379">
    <property type="entry name" value="HAD-SF_hydro_IIB"/>
</dbReference>
<keyword evidence="1" id="KW-0378">Hydrolase</keyword>
<evidence type="ECO:0000313" key="2">
    <source>
        <dbReference type="Proteomes" id="UP000283295"/>
    </source>
</evidence>
<dbReference type="GO" id="GO:0016791">
    <property type="term" value="F:phosphatase activity"/>
    <property type="evidence" value="ECO:0007669"/>
    <property type="project" value="TreeGrafter"/>
</dbReference>
<evidence type="ECO:0000313" key="1">
    <source>
        <dbReference type="EMBL" id="RGS41167.1"/>
    </source>
</evidence>
<dbReference type="InterPro" id="IPR023214">
    <property type="entry name" value="HAD_sf"/>
</dbReference>
<dbReference type="GO" id="GO:0000287">
    <property type="term" value="F:magnesium ion binding"/>
    <property type="evidence" value="ECO:0007669"/>
    <property type="project" value="TreeGrafter"/>
</dbReference>
<dbReference type="InterPro" id="IPR036412">
    <property type="entry name" value="HAD-like_sf"/>
</dbReference>
<dbReference type="InterPro" id="IPR000150">
    <property type="entry name" value="Cof"/>
</dbReference>
<dbReference type="Gene3D" id="3.40.50.1000">
    <property type="entry name" value="HAD superfamily/HAD-like"/>
    <property type="match status" value="1"/>
</dbReference>
<dbReference type="AlphaFoldDB" id="A0A3R6AR81"/>
<gene>
    <name evidence="1" type="ORF">DWX94_09180</name>
</gene>
<dbReference type="NCBIfam" id="TIGR01484">
    <property type="entry name" value="HAD-SF-IIB"/>
    <property type="match status" value="1"/>
</dbReference>
<comment type="caution">
    <text evidence="1">The sequence shown here is derived from an EMBL/GenBank/DDBJ whole genome shotgun (WGS) entry which is preliminary data.</text>
</comment>
<dbReference type="OrthoDB" id="9810101at2"/>
<organism evidence="1 2">
    <name type="scientific">Coprococcus eutactus</name>
    <dbReference type="NCBI Taxonomy" id="33043"/>
    <lineage>
        <taxon>Bacteria</taxon>
        <taxon>Bacillati</taxon>
        <taxon>Bacillota</taxon>
        <taxon>Clostridia</taxon>
        <taxon>Lachnospirales</taxon>
        <taxon>Lachnospiraceae</taxon>
        <taxon>Coprococcus</taxon>
    </lineage>
</organism>
<dbReference type="Pfam" id="PF08282">
    <property type="entry name" value="Hydrolase_3"/>
    <property type="match status" value="1"/>
</dbReference>
<accession>A0A3R6AR81</accession>
<proteinExistence type="predicted"/>
<dbReference type="EMBL" id="QRVK01000022">
    <property type="protein sequence ID" value="RGS41167.1"/>
    <property type="molecule type" value="Genomic_DNA"/>
</dbReference>
<dbReference type="Proteomes" id="UP000283295">
    <property type="component" value="Unassembled WGS sequence"/>
</dbReference>
<dbReference type="PANTHER" id="PTHR10000:SF8">
    <property type="entry name" value="HAD SUPERFAMILY HYDROLASE-LIKE, TYPE 3"/>
    <property type="match status" value="1"/>
</dbReference>
<sequence length="277" mass="31218">MKTLYVSDLDGTLLCSDETTSEYTNSVINNLTDRGMIFSYATARSLVTAKKVTKGLRAEIPLIVYNGAFIVDNLTGEVLAANYFDESVGSVLDDLFGNQIFPIVYARIDGKEKFSYVPELCTDGMKKFLLSRQGDVRTNAVQSVENLKVGNIFYITCIDSPEKLKSMYDKYKETFHCVYQKDIYTDEQWLEIMPLEASKANAIKQLQKLLGCDRVVAFGDGRNDIDMFELADESYAVQNADEQLKRYATAIISSNDEDGVAHWLEDNCIVRLSNDKE</sequence>
<name>A0A3R6AR81_9FIRM</name>
<dbReference type="GO" id="GO:0005829">
    <property type="term" value="C:cytosol"/>
    <property type="evidence" value="ECO:0007669"/>
    <property type="project" value="TreeGrafter"/>
</dbReference>
<dbReference type="SUPFAM" id="SSF56784">
    <property type="entry name" value="HAD-like"/>
    <property type="match status" value="1"/>
</dbReference>
<dbReference type="Gene3D" id="3.30.1240.10">
    <property type="match status" value="1"/>
</dbReference>